<dbReference type="CDD" id="cd00316">
    <property type="entry name" value="Oxidoreductase_nitrogenase"/>
    <property type="match status" value="1"/>
</dbReference>
<gene>
    <name evidence="3" type="ordered locus">Mboo_2082</name>
</gene>
<dbReference type="PANTHER" id="PTHR42956">
    <property type="entry name" value="NITROGENASE IRON-MOLYBDENUM COFACTOR BIOSYNTHESIS PROTEIN NIFE"/>
    <property type="match status" value="1"/>
</dbReference>
<evidence type="ECO:0000256" key="1">
    <source>
        <dbReference type="ARBA" id="ARBA00023231"/>
    </source>
</evidence>
<dbReference type="RefSeq" id="WP_012107652.1">
    <property type="nucleotide sequence ID" value="NC_009712.1"/>
</dbReference>
<organism evidence="3 4">
    <name type="scientific">Methanoregula boonei (strain DSM 21154 / JCM 14090 / 6A8)</name>
    <dbReference type="NCBI Taxonomy" id="456442"/>
    <lineage>
        <taxon>Archaea</taxon>
        <taxon>Methanobacteriati</taxon>
        <taxon>Methanobacteriota</taxon>
        <taxon>Stenosarchaea group</taxon>
        <taxon>Methanomicrobia</taxon>
        <taxon>Methanomicrobiales</taxon>
        <taxon>Methanoregulaceae</taxon>
        <taxon>Methanoregula</taxon>
    </lineage>
</organism>
<dbReference type="GO" id="GO:0016163">
    <property type="term" value="F:nitrogenase activity"/>
    <property type="evidence" value="ECO:0007669"/>
    <property type="project" value="InterPro"/>
</dbReference>
<sequence length="347" mass="36828">MSLNHLPASSCRTEGCTLTGALSVTTQIRDAITVVHGPPGCTHHNFSLLHATSVENDRVVLPPLISSGLSETEVIFGGEGALDRILDRAISCNPAAIFVLSTCIVETIGDDVAAVCDAKAGVPVIMIPTAGFLGGSFQTGVNNALVALAGMAEPSPGMNGGVNIIGEKNLEYEVDENFAEVARLLSLLGLSVNTRFVHNLTYGQIDSVGAARLNVLRDPALIPVGEYLKEHFKTPYISGFPLGLSGTITFLESVGAACGIDPRPAIEKERGFEQDTLSDFADIAGREISFSTLFPTHDGERVLRNIAYAFRLDVIPSGKPVPVPVTPPVGIAGVRRMLHRWRRAIHA</sequence>
<dbReference type="InterPro" id="IPR000510">
    <property type="entry name" value="Nase/OxRdtase_comp1"/>
</dbReference>
<evidence type="ECO:0000313" key="4">
    <source>
        <dbReference type="Proteomes" id="UP000002408"/>
    </source>
</evidence>
<protein>
    <submittedName>
        <fullName evidence="3">Oxidoreductase/nitrogenase, component 1</fullName>
    </submittedName>
</protein>
<accession>A7IA35</accession>
<name>A7IA35_METB6</name>
<dbReference type="AlphaFoldDB" id="A7IA35"/>
<dbReference type="PANTHER" id="PTHR42956:SF1">
    <property type="entry name" value="NITROGENASE IRON-MOLYBDENUM COFACTOR BIOSYNTHESIS PROTEIN NIFE"/>
    <property type="match status" value="1"/>
</dbReference>
<dbReference type="eggNOG" id="arCOG00598">
    <property type="taxonomic scope" value="Archaea"/>
</dbReference>
<feature type="domain" description="Nitrogenase/oxidoreductase component 1" evidence="2">
    <location>
        <begin position="16"/>
        <end position="279"/>
    </location>
</feature>
<dbReference type="SUPFAM" id="SSF53807">
    <property type="entry name" value="Helical backbone' metal receptor"/>
    <property type="match status" value="1"/>
</dbReference>
<dbReference type="InterPro" id="IPR049939">
    <property type="entry name" value="NifE-like"/>
</dbReference>
<reference evidence="4" key="1">
    <citation type="journal article" date="2015" name="Microbiology">
        <title>Genome of Methanoregula boonei 6A8 reveals adaptations to oligotrophic peatland environments.</title>
        <authorList>
            <person name="Braeuer S."/>
            <person name="Cadillo-Quiroz H."/>
            <person name="Kyrpides N."/>
            <person name="Woyke T."/>
            <person name="Goodwin L."/>
            <person name="Detter C."/>
            <person name="Podell S."/>
            <person name="Yavitt J.B."/>
            <person name="Zinder S.H."/>
        </authorList>
    </citation>
    <scope>NUCLEOTIDE SEQUENCE [LARGE SCALE GENOMIC DNA]</scope>
    <source>
        <strain evidence="4">DSM 21154 / JCM 14090 / 6A8</strain>
    </source>
</reference>
<dbReference type="Pfam" id="PF00148">
    <property type="entry name" value="Oxidored_nitro"/>
    <property type="match status" value="1"/>
</dbReference>
<dbReference type="STRING" id="456442.Mboo_2082"/>
<evidence type="ECO:0000313" key="3">
    <source>
        <dbReference type="EMBL" id="ABS56596.1"/>
    </source>
</evidence>
<proteinExistence type="predicted"/>
<evidence type="ECO:0000259" key="2">
    <source>
        <dbReference type="Pfam" id="PF00148"/>
    </source>
</evidence>
<dbReference type="KEGG" id="mbn:Mboo_2082"/>
<dbReference type="InterPro" id="IPR000318">
    <property type="entry name" value="Nase_comp1_CS"/>
</dbReference>
<dbReference type="Gene3D" id="3.40.50.1980">
    <property type="entry name" value="Nitrogenase molybdenum iron protein domain"/>
    <property type="match status" value="2"/>
</dbReference>
<dbReference type="GeneID" id="5409791"/>
<keyword evidence="1" id="KW-0535">Nitrogen fixation</keyword>
<keyword evidence="4" id="KW-1185">Reference proteome</keyword>
<dbReference type="EMBL" id="CP000780">
    <property type="protein sequence ID" value="ABS56596.1"/>
    <property type="molecule type" value="Genomic_DNA"/>
</dbReference>
<dbReference type="PROSITE" id="PS00090">
    <property type="entry name" value="NITROGENASE_1_2"/>
    <property type="match status" value="1"/>
</dbReference>
<dbReference type="Proteomes" id="UP000002408">
    <property type="component" value="Chromosome"/>
</dbReference>
<dbReference type="OrthoDB" id="61861at2157"/>
<dbReference type="HOGENOM" id="CLU_796002_0_0_2"/>